<organism evidence="3 4">
    <name type="scientific">Pelobates cultripes</name>
    <name type="common">Western spadefoot toad</name>
    <dbReference type="NCBI Taxonomy" id="61616"/>
    <lineage>
        <taxon>Eukaryota</taxon>
        <taxon>Metazoa</taxon>
        <taxon>Chordata</taxon>
        <taxon>Craniata</taxon>
        <taxon>Vertebrata</taxon>
        <taxon>Euteleostomi</taxon>
        <taxon>Amphibia</taxon>
        <taxon>Batrachia</taxon>
        <taxon>Anura</taxon>
        <taxon>Pelobatoidea</taxon>
        <taxon>Pelobatidae</taxon>
        <taxon>Pelobates</taxon>
    </lineage>
</organism>
<dbReference type="PANTHER" id="PTHR46386">
    <property type="entry name" value="NUCLEAR BODY PROTEIN SP140"/>
    <property type="match status" value="1"/>
</dbReference>
<dbReference type="InterPro" id="IPR043563">
    <property type="entry name" value="Sp110/Sp140/Sp140L-like"/>
</dbReference>
<reference evidence="3" key="1">
    <citation type="submission" date="2022-03" db="EMBL/GenBank/DDBJ databases">
        <authorList>
            <person name="Alioto T."/>
            <person name="Alioto T."/>
            <person name="Gomez Garrido J."/>
        </authorList>
    </citation>
    <scope>NUCLEOTIDE SEQUENCE</scope>
</reference>
<dbReference type="Pfam" id="PF03172">
    <property type="entry name" value="HSR"/>
    <property type="match status" value="1"/>
</dbReference>
<proteinExistence type="predicted"/>
<dbReference type="PROSITE" id="PS51414">
    <property type="entry name" value="HSR"/>
    <property type="match status" value="1"/>
</dbReference>
<keyword evidence="4" id="KW-1185">Reference proteome</keyword>
<feature type="compositionally biased region" description="Polar residues" evidence="1">
    <location>
        <begin position="283"/>
        <end position="297"/>
    </location>
</feature>
<dbReference type="EMBL" id="OW240917">
    <property type="protein sequence ID" value="CAH2299747.1"/>
    <property type="molecule type" value="Genomic_DNA"/>
</dbReference>
<name>A0AAD1SE76_PELCU</name>
<dbReference type="Proteomes" id="UP001295444">
    <property type="component" value="Chromosome 06"/>
</dbReference>
<gene>
    <name evidence="3" type="ORF">PECUL_23A021408</name>
</gene>
<feature type="region of interest" description="Disordered" evidence="1">
    <location>
        <begin position="279"/>
        <end position="331"/>
    </location>
</feature>
<dbReference type="InterPro" id="IPR004865">
    <property type="entry name" value="HSR_dom"/>
</dbReference>
<feature type="domain" description="HSR" evidence="2">
    <location>
        <begin position="106"/>
        <end position="221"/>
    </location>
</feature>
<evidence type="ECO:0000259" key="2">
    <source>
        <dbReference type="PROSITE" id="PS51414"/>
    </source>
</evidence>
<feature type="region of interest" description="Disordered" evidence="1">
    <location>
        <begin position="1"/>
        <end position="21"/>
    </location>
</feature>
<evidence type="ECO:0000313" key="4">
    <source>
        <dbReference type="Proteomes" id="UP001295444"/>
    </source>
</evidence>
<accession>A0AAD1SE76</accession>
<protein>
    <submittedName>
        <fullName evidence="3">Nuclear autoantigen Sp-100 isoform X12</fullName>
    </submittedName>
</protein>
<evidence type="ECO:0000313" key="3">
    <source>
        <dbReference type="EMBL" id="CAH2299747.1"/>
    </source>
</evidence>
<dbReference type="GO" id="GO:0005634">
    <property type="term" value="C:nucleus"/>
    <property type="evidence" value="ECO:0007669"/>
    <property type="project" value="InterPro"/>
</dbReference>
<dbReference type="AlphaFoldDB" id="A0AAD1SE76"/>
<evidence type="ECO:0000256" key="1">
    <source>
        <dbReference type="SAM" id="MobiDB-lite"/>
    </source>
</evidence>
<dbReference type="GO" id="GO:0000981">
    <property type="term" value="F:DNA-binding transcription factor activity, RNA polymerase II-specific"/>
    <property type="evidence" value="ECO:0007669"/>
    <property type="project" value="TreeGrafter"/>
</dbReference>
<dbReference type="PANTHER" id="PTHR46386:SF1">
    <property type="entry name" value="NUCLEAR BODY PROTEIN SP140-LIKE PROTEIN"/>
    <property type="match status" value="1"/>
</dbReference>
<sequence>MGSEWSAKMEGSHMTTRPVSGNLIEGGQTPFFASNTSNRPPWPGPCSVSSTKDILWMLQADERSIHRVVYESLCWIEEKKIDIKTFFDYTFQKCFLDLYRKLNDISQQIQAQDDPVNKCPTNTKELELILSRGKTSISNIIKERFPFMNGLQDRGILTELELLELQADESTTTNVVYKTLNLIEKKKNLIPYFFAYLSQDIYLEKYPKLKNIFQSLLQNETTAQRLGNRISKEPDFDESGVKDILPGMGEGQDYRETTPAQRLGNKISKQPDIYESEDVSNEYAHSTSNLDDTTAQRLGNGISKVPDINESGVEGALPGIDQGQDYRGKEI</sequence>